<evidence type="ECO:0000256" key="1">
    <source>
        <dbReference type="SAM" id="MobiDB-lite"/>
    </source>
</evidence>
<feature type="region of interest" description="Disordered" evidence="1">
    <location>
        <begin position="110"/>
        <end position="139"/>
    </location>
</feature>
<protein>
    <submittedName>
        <fullName evidence="2">Uncharacterized protein</fullName>
    </submittedName>
</protein>
<dbReference type="Proteomes" id="UP000261500">
    <property type="component" value="Unplaced"/>
</dbReference>
<dbReference type="Ensembl" id="ENSPLAT00000032046.1">
    <property type="protein sequence ID" value="ENSPLAP00000018846.1"/>
    <property type="gene ID" value="ENSPLAG00000023582.1"/>
</dbReference>
<name>A0A3B3V1S1_9TELE</name>
<accession>A0A3B3V1S1</accession>
<reference evidence="2" key="1">
    <citation type="submission" date="2025-08" db="UniProtKB">
        <authorList>
            <consortium name="Ensembl"/>
        </authorList>
    </citation>
    <scope>IDENTIFICATION</scope>
</reference>
<sequence>MGWQTEKQPKHPHNEAGYLSIQRPSQPPRHHGFHQRQVAVDANHDQRVDAGVEIDDNIGVDQFAQSVSVRPVKLVQDVHGPERQATQQQEVGQRQVAQVDLRHGQAVPVGCEHGQDEAVEEKPQQRQDEDVGRDDGVDRLPVCGVWSVRRAERDKPAAVLRPGGRRYRRERLHELETKKNQ</sequence>
<proteinExistence type="predicted"/>
<evidence type="ECO:0000313" key="3">
    <source>
        <dbReference type="Proteomes" id="UP000261500"/>
    </source>
</evidence>
<feature type="compositionally biased region" description="Basic and acidic residues" evidence="1">
    <location>
        <begin position="113"/>
        <end position="138"/>
    </location>
</feature>
<feature type="region of interest" description="Disordered" evidence="1">
    <location>
        <begin position="1"/>
        <end position="34"/>
    </location>
</feature>
<dbReference type="GeneTree" id="ENSGT00960000186959"/>
<organism evidence="2 3">
    <name type="scientific">Poecilia latipinna</name>
    <name type="common">sailfin molly</name>
    <dbReference type="NCBI Taxonomy" id="48699"/>
    <lineage>
        <taxon>Eukaryota</taxon>
        <taxon>Metazoa</taxon>
        <taxon>Chordata</taxon>
        <taxon>Craniata</taxon>
        <taxon>Vertebrata</taxon>
        <taxon>Euteleostomi</taxon>
        <taxon>Actinopterygii</taxon>
        <taxon>Neopterygii</taxon>
        <taxon>Teleostei</taxon>
        <taxon>Neoteleostei</taxon>
        <taxon>Acanthomorphata</taxon>
        <taxon>Ovalentaria</taxon>
        <taxon>Atherinomorphae</taxon>
        <taxon>Cyprinodontiformes</taxon>
        <taxon>Poeciliidae</taxon>
        <taxon>Poeciliinae</taxon>
        <taxon>Poecilia</taxon>
    </lineage>
</organism>
<dbReference type="AlphaFoldDB" id="A0A3B3V1S1"/>
<reference evidence="2" key="2">
    <citation type="submission" date="2025-09" db="UniProtKB">
        <authorList>
            <consortium name="Ensembl"/>
        </authorList>
    </citation>
    <scope>IDENTIFICATION</scope>
</reference>
<evidence type="ECO:0000313" key="2">
    <source>
        <dbReference type="Ensembl" id="ENSPLAP00000018846.1"/>
    </source>
</evidence>
<keyword evidence="3" id="KW-1185">Reference proteome</keyword>